<feature type="compositionally biased region" description="Polar residues" evidence="1">
    <location>
        <begin position="587"/>
        <end position="599"/>
    </location>
</feature>
<dbReference type="AlphaFoldDB" id="U6L548"/>
<dbReference type="OrthoDB" id="354818at2759"/>
<feature type="region of interest" description="Disordered" evidence="1">
    <location>
        <begin position="587"/>
        <end position="663"/>
    </location>
</feature>
<reference evidence="2" key="1">
    <citation type="submission" date="2013-10" db="EMBL/GenBank/DDBJ databases">
        <title>Genomic analysis of the causative agents of coccidiosis in chickens.</title>
        <authorList>
            <person name="Reid A.J."/>
            <person name="Blake D."/>
            <person name="Billington K."/>
            <person name="Browne H."/>
            <person name="Dunn M."/>
            <person name="Hung S."/>
            <person name="Kawahara F."/>
            <person name="Miranda-Saavedra D."/>
            <person name="Mourier T."/>
            <person name="Nagra H."/>
            <person name="Otto T.D."/>
            <person name="Rawlings N."/>
            <person name="Sanchez A."/>
            <person name="Sanders M."/>
            <person name="Subramaniam C."/>
            <person name="Tay Y."/>
            <person name="Dear P."/>
            <person name="Doerig C."/>
            <person name="Gruber A."/>
            <person name="Parkinson J."/>
            <person name="Shirley M."/>
            <person name="Wan K.L."/>
            <person name="Berriman M."/>
            <person name="Tomley F."/>
            <person name="Pain A."/>
        </authorList>
    </citation>
    <scope>NUCLEOTIDE SEQUENCE [LARGE SCALE GENOMIC DNA]</scope>
    <source>
        <strain evidence="2">Houghton</strain>
    </source>
</reference>
<dbReference type="Proteomes" id="UP000030747">
    <property type="component" value="Unassembled WGS sequence"/>
</dbReference>
<feature type="region of interest" description="Disordered" evidence="1">
    <location>
        <begin position="1"/>
        <end position="77"/>
    </location>
</feature>
<reference evidence="2" key="2">
    <citation type="submission" date="2013-10" db="EMBL/GenBank/DDBJ databases">
        <authorList>
            <person name="Aslett M."/>
        </authorList>
    </citation>
    <scope>NUCLEOTIDE SEQUENCE [LARGE SCALE GENOMIC DNA]</scope>
    <source>
        <strain evidence="2">Houghton</strain>
    </source>
</reference>
<sequence length="1142" mass="118737">MSSSPPGGHRDCRNDGLAPGQPPNSTVDAAAPAGLHQLRTARPPERPSGIFKAPQEGTTRLKHQQHLQATDSSRWDMEQRDRPCRIGGLGAVATPVSAKDFPKHVQTVNLRAVAAVGHTSELDRRQDAIPKPMCAAAAGSPTGQSTPSMSRGPYHTFFATEPSKPAKHFFAGHPRGLAGHSNVHSESLNHKTGQSGIEKGIEVPSPSPCEGPGAGATAASHVSSDFKNNRGHKGQRRLLKSSLDTNRRVRSWWPRDSKVAPEDGRNSQCLNAAAGLATASLCHSSSDTGKAQAQHSGCLTLPDTARGGPVGGCSKRGTRGPVDRGSCKVSFAPAAAKTTVQARRACSTCIKAIQGCSAAAASPVVGETTAGGSTCTGGEDDEGAQDRLHSRGSEVTPTVLYSTGALDGPEASLPAAHSQPAGKAAVPLLSREGSRADAGQPRNAMDERGPMPRAAKNVSAAATRAAAVAKAAAAVAAAAQAEVVAAATVAAWGESRSCVPTCTSLSSEQRREQLALILRLLLLLPPELQHDIQARLFMLKQQQQRHRWSSAASHRWPKRAATTASLPMTAAASGILGGSWWSHQHQQPHFAASTSTPSFTVPLPFDVRDKRSRSSSRSSSSTPSGVVLKLQQQCMQQQQQQGDRQPPPQQQQQLLRNSPGESTVNGLFMSATLQASAVLQLTPGRHAGESLAAAADPAGAAATTRGGSAAQVSSSAKLSSCRCHKGTARGPYNRPPSSFLVHGRNSLQQQHQQNSQNVTEGGAAGCSNFVGSVHSSCCRLRCSPSNQAGEALLAAALPQRSVGPSCSGCRRCEGATAAANVSSSTTCCIGTSSCCSRSQGQALNSAQQQQSVAVRGSRSHRGTASLLCYYSASGQLSTSTTAIPQPSSQCCHTGRESFHIKKPSLASQQQQQQQQELTAEDDTTDTSVAAAAVAAVPPSSRHRGLVDGGVEGCMRSGRGTCPPGSHQQQPGRCGGQQQKSCNAAATQPHVIGLHMAPSRGGCRSAGSCSSSYSGSCGWIDQGLLQVQMSSVPSFLRSGAVPRPSNNAADLATLRSSWARLLLAARGGKDTPRTLALSPQTDSSVLGSISSNSRNRNTASSNTVTSNSLSDTSREASQDTRLFQTEGERLCAEADTNSPLQNN</sequence>
<organism evidence="2 3">
    <name type="scientific">Eimeria tenella</name>
    <name type="common">Coccidian parasite</name>
    <dbReference type="NCBI Taxonomy" id="5802"/>
    <lineage>
        <taxon>Eukaryota</taxon>
        <taxon>Sar</taxon>
        <taxon>Alveolata</taxon>
        <taxon>Apicomplexa</taxon>
        <taxon>Conoidasida</taxon>
        <taxon>Coccidia</taxon>
        <taxon>Eucoccidiorida</taxon>
        <taxon>Eimeriorina</taxon>
        <taxon>Eimeriidae</taxon>
        <taxon>Eimeria</taxon>
    </lineage>
</organism>
<feature type="region of interest" description="Disordered" evidence="1">
    <location>
        <begin position="1068"/>
        <end position="1121"/>
    </location>
</feature>
<evidence type="ECO:0000313" key="2">
    <source>
        <dbReference type="EMBL" id="CDJ42900.1"/>
    </source>
</evidence>
<name>U6L548_EIMTE</name>
<dbReference type="VEuPathDB" id="ToxoDB:ETH2_1027100"/>
<dbReference type="RefSeq" id="XP_013233650.1">
    <property type="nucleotide sequence ID" value="XM_013378196.1"/>
</dbReference>
<dbReference type="EMBL" id="HG675744">
    <property type="protein sequence ID" value="CDJ42900.1"/>
    <property type="molecule type" value="Genomic_DNA"/>
</dbReference>
<gene>
    <name evidence="2" type="ORF">ETH_00009215</name>
</gene>
<feature type="region of interest" description="Disordered" evidence="1">
    <location>
        <begin position="403"/>
        <end position="457"/>
    </location>
</feature>
<feature type="region of interest" description="Disordered" evidence="1">
    <location>
        <begin position="206"/>
        <end position="236"/>
    </location>
</feature>
<accession>U6L548</accession>
<dbReference type="GeneID" id="25251044"/>
<feature type="region of interest" description="Disordered" evidence="1">
    <location>
        <begin position="367"/>
        <end position="391"/>
    </location>
</feature>
<proteinExistence type="predicted"/>
<dbReference type="VEuPathDB" id="ToxoDB:ETH_00009215"/>
<keyword evidence="3" id="KW-1185">Reference proteome</keyword>
<feature type="compositionally biased region" description="Polar residues" evidence="1">
    <location>
        <begin position="654"/>
        <end position="663"/>
    </location>
</feature>
<feature type="compositionally biased region" description="Polar residues" evidence="1">
    <location>
        <begin position="1076"/>
        <end position="1086"/>
    </location>
</feature>
<protein>
    <submittedName>
        <fullName evidence="2">Uncharacterized protein</fullName>
    </submittedName>
</protein>
<evidence type="ECO:0000313" key="3">
    <source>
        <dbReference type="Proteomes" id="UP000030747"/>
    </source>
</evidence>
<feature type="compositionally biased region" description="Low complexity" evidence="1">
    <location>
        <begin position="631"/>
        <end position="644"/>
    </location>
</feature>
<feature type="compositionally biased region" description="Low complexity" evidence="1">
    <location>
        <begin position="1087"/>
        <end position="1110"/>
    </location>
</feature>
<feature type="region of interest" description="Disordered" evidence="1">
    <location>
        <begin position="901"/>
        <end position="924"/>
    </location>
</feature>
<evidence type="ECO:0000256" key="1">
    <source>
        <dbReference type="SAM" id="MobiDB-lite"/>
    </source>
</evidence>